<evidence type="ECO:0000256" key="3">
    <source>
        <dbReference type="ARBA" id="ARBA00022989"/>
    </source>
</evidence>
<dbReference type="FunFam" id="1.20.1070.10:FF:000222">
    <property type="entry name" value="Adhesion G protein-coupled receptor G3"/>
    <property type="match status" value="1"/>
</dbReference>
<dbReference type="InterPro" id="IPR000832">
    <property type="entry name" value="GPCR_2_secretin-like"/>
</dbReference>
<feature type="transmembrane region" description="Helical" evidence="6">
    <location>
        <begin position="447"/>
        <end position="468"/>
    </location>
</feature>
<name>A0AAD8FZH1_ACIOX</name>
<keyword evidence="4 6" id="KW-0472">Membrane</keyword>
<feature type="domain" description="G-protein coupled receptors family 2 profile 2" evidence="9">
    <location>
        <begin position="374"/>
        <end position="630"/>
    </location>
</feature>
<dbReference type="GO" id="GO:0004930">
    <property type="term" value="F:G protein-coupled receptor activity"/>
    <property type="evidence" value="ECO:0007669"/>
    <property type="project" value="InterPro"/>
</dbReference>
<dbReference type="PANTHER" id="PTHR12011">
    <property type="entry name" value="ADHESION G-PROTEIN COUPLED RECEPTOR"/>
    <property type="match status" value="1"/>
</dbReference>
<feature type="chain" id="PRO_5042216012" evidence="7">
    <location>
        <begin position="25"/>
        <end position="671"/>
    </location>
</feature>
<feature type="domain" description="GAIN-B" evidence="8">
    <location>
        <begin position="208"/>
        <end position="366"/>
    </location>
</feature>
<dbReference type="GO" id="GO:0007189">
    <property type="term" value="P:adenylate cyclase-activating G protein-coupled receptor signaling pathway"/>
    <property type="evidence" value="ECO:0007669"/>
    <property type="project" value="TreeGrafter"/>
</dbReference>
<feature type="transmembrane region" description="Helical" evidence="6">
    <location>
        <begin position="538"/>
        <end position="559"/>
    </location>
</feature>
<dbReference type="Proteomes" id="UP001230051">
    <property type="component" value="Unassembled WGS sequence"/>
</dbReference>
<dbReference type="InterPro" id="IPR057244">
    <property type="entry name" value="GAIN_B"/>
</dbReference>
<organism evidence="10 11">
    <name type="scientific">Acipenser oxyrinchus oxyrinchus</name>
    <dbReference type="NCBI Taxonomy" id="40147"/>
    <lineage>
        <taxon>Eukaryota</taxon>
        <taxon>Metazoa</taxon>
        <taxon>Chordata</taxon>
        <taxon>Craniata</taxon>
        <taxon>Vertebrata</taxon>
        <taxon>Euteleostomi</taxon>
        <taxon>Actinopterygii</taxon>
        <taxon>Chondrostei</taxon>
        <taxon>Acipenseriformes</taxon>
        <taxon>Acipenseridae</taxon>
        <taxon>Acipenser</taxon>
    </lineage>
</organism>
<dbReference type="GO" id="GO:0005886">
    <property type="term" value="C:plasma membrane"/>
    <property type="evidence" value="ECO:0007669"/>
    <property type="project" value="TreeGrafter"/>
</dbReference>
<dbReference type="Pfam" id="PF00002">
    <property type="entry name" value="7tm_2"/>
    <property type="match status" value="1"/>
</dbReference>
<feature type="transmembrane region" description="Helical" evidence="6">
    <location>
        <begin position="579"/>
        <end position="602"/>
    </location>
</feature>
<comment type="caution">
    <text evidence="10">The sequence shown here is derived from an EMBL/GenBank/DDBJ whole genome shotgun (WGS) entry which is preliminary data.</text>
</comment>
<dbReference type="PROSITE" id="PS50261">
    <property type="entry name" value="G_PROTEIN_RECEP_F2_4"/>
    <property type="match status" value="1"/>
</dbReference>
<dbReference type="InterPro" id="IPR046338">
    <property type="entry name" value="GAIN_dom_sf"/>
</dbReference>
<dbReference type="PROSITE" id="PS50221">
    <property type="entry name" value="GAIN_B"/>
    <property type="match status" value="1"/>
</dbReference>
<evidence type="ECO:0000256" key="1">
    <source>
        <dbReference type="ARBA" id="ARBA00004141"/>
    </source>
</evidence>
<reference evidence="10" key="1">
    <citation type="submission" date="2022-02" db="EMBL/GenBank/DDBJ databases">
        <title>Atlantic sturgeon de novo genome assembly.</title>
        <authorList>
            <person name="Stock M."/>
            <person name="Klopp C."/>
            <person name="Guiguen Y."/>
            <person name="Cabau C."/>
            <person name="Parinello H."/>
            <person name="Santidrian Yebra-Pimentel E."/>
            <person name="Kuhl H."/>
            <person name="Dirks R.P."/>
            <person name="Guessner J."/>
            <person name="Wuertz S."/>
            <person name="Du K."/>
            <person name="Schartl M."/>
        </authorList>
    </citation>
    <scope>NUCLEOTIDE SEQUENCE</scope>
    <source>
        <strain evidence="10">STURGEONOMICS-FGT-2020</strain>
        <tissue evidence="10">Whole blood</tissue>
    </source>
</reference>
<evidence type="ECO:0000256" key="7">
    <source>
        <dbReference type="SAM" id="SignalP"/>
    </source>
</evidence>
<comment type="subcellular location">
    <subcellularLocation>
        <location evidence="1">Membrane</location>
        <topology evidence="1">Multi-pass membrane protein</topology>
    </subcellularLocation>
</comment>
<keyword evidence="11" id="KW-1185">Reference proteome</keyword>
<feature type="transmembrane region" description="Helical" evidence="6">
    <location>
        <begin position="608"/>
        <end position="628"/>
    </location>
</feature>
<dbReference type="InterPro" id="IPR017981">
    <property type="entry name" value="GPCR_2-like_7TM"/>
</dbReference>
<proteinExistence type="predicted"/>
<evidence type="ECO:0000259" key="8">
    <source>
        <dbReference type="PROSITE" id="PS50221"/>
    </source>
</evidence>
<sequence>MLCTILTKLSICLLALSLVKRTEQENDTINVTISTYGKQNGTKLQAMWNGSSIDVFDNVLRHDTPVCAYGNDSCYINCTQLYNKTSIANITDMETSVEFSGFSLKFNVSLATLSSRVSFISSCEITLCECTHVGNKLENLKNESGEPWNILWELTLIEIECPGQLRHCQLLYKYTQLQTSNLMHLYDDKFEGIRKDYNFNDIIILSVNKINVSEEGEIEIPVPMFSSEEQRNFTPKIILPTEAIRKGLQMEDGYRRIAVIVYNSSTQFETPQNKAVVSLVIRILVIHPQSNITNLTTPVKMYFPVYDISMFQNQKTECLFYDERTADSPLWSDKGCQKADETDATTVCTCNHMTAFAVLMVPIKGIDTKNWEILTVISYIGSGLSAAFTAISVLMYFIIKNPKQDHSTTIHVCLSAALYLLNMSFLLNEWLANMNQDAVCKAIAILMHYFLLCCFSWMTVEAIHLYLLMVKVFNTYVRHYIAKLSLFGWGIPVIIIGISVCIRNDFYGSIGVTIHNSNNQDSKICWITNHTFFYGLNLSYFAIIFLFNTGILITVAAKIAQLRKFGSALPNRRAVWKDVFTVFGMSCLLGTTWGLAFLGFGIFTIPVLYLFSIFNSLQGFFIFLWTCASSRSKKLNNPETTKNTITGAELSSFSNHKETCIYPGIQINSYQ</sequence>
<feature type="transmembrane region" description="Helical" evidence="6">
    <location>
        <begin position="480"/>
        <end position="500"/>
    </location>
</feature>
<keyword evidence="3 6" id="KW-1133">Transmembrane helix</keyword>
<dbReference type="InterPro" id="IPR000203">
    <property type="entry name" value="GPS"/>
</dbReference>
<evidence type="ECO:0000256" key="2">
    <source>
        <dbReference type="ARBA" id="ARBA00022692"/>
    </source>
</evidence>
<dbReference type="Gene3D" id="2.60.220.50">
    <property type="match status" value="1"/>
</dbReference>
<feature type="signal peptide" evidence="7">
    <location>
        <begin position="1"/>
        <end position="24"/>
    </location>
</feature>
<dbReference type="GO" id="GO:0007166">
    <property type="term" value="P:cell surface receptor signaling pathway"/>
    <property type="evidence" value="ECO:0007669"/>
    <property type="project" value="InterPro"/>
</dbReference>
<evidence type="ECO:0000259" key="9">
    <source>
        <dbReference type="PROSITE" id="PS50261"/>
    </source>
</evidence>
<dbReference type="PRINTS" id="PR00249">
    <property type="entry name" value="GPCRSECRETIN"/>
</dbReference>
<keyword evidence="5" id="KW-1015">Disulfide bond</keyword>
<feature type="transmembrane region" description="Helical" evidence="6">
    <location>
        <begin position="376"/>
        <end position="398"/>
    </location>
</feature>
<evidence type="ECO:0000313" key="10">
    <source>
        <dbReference type="EMBL" id="KAK1161928.1"/>
    </source>
</evidence>
<keyword evidence="2 6" id="KW-0812">Transmembrane</keyword>
<keyword evidence="7" id="KW-0732">Signal</keyword>
<feature type="transmembrane region" description="Helical" evidence="6">
    <location>
        <begin position="410"/>
        <end position="427"/>
    </location>
</feature>
<dbReference type="Gene3D" id="1.20.1070.10">
    <property type="entry name" value="Rhodopsin 7-helix transmembrane proteins"/>
    <property type="match status" value="1"/>
</dbReference>
<evidence type="ECO:0000256" key="4">
    <source>
        <dbReference type="ARBA" id="ARBA00023136"/>
    </source>
</evidence>
<evidence type="ECO:0000256" key="5">
    <source>
        <dbReference type="ARBA" id="ARBA00023157"/>
    </source>
</evidence>
<dbReference type="PANTHER" id="PTHR12011:SF454">
    <property type="entry name" value="ADHESION G-PROTEIN COUPLED RECEPTOR G5-LIKE"/>
    <property type="match status" value="1"/>
</dbReference>
<accession>A0AAD8FZH1</accession>
<gene>
    <name evidence="10" type="primary">ADGRG6</name>
    <name evidence="10" type="ORF">AOXY_G18173</name>
</gene>
<evidence type="ECO:0000313" key="11">
    <source>
        <dbReference type="Proteomes" id="UP001230051"/>
    </source>
</evidence>
<dbReference type="SMART" id="SM00303">
    <property type="entry name" value="GPS"/>
    <property type="match status" value="1"/>
</dbReference>
<dbReference type="AlphaFoldDB" id="A0AAD8FZH1"/>
<dbReference type="Pfam" id="PF01825">
    <property type="entry name" value="GPS"/>
    <property type="match status" value="1"/>
</dbReference>
<keyword evidence="10" id="KW-0675">Receptor</keyword>
<dbReference type="EMBL" id="JAGXEW010000017">
    <property type="protein sequence ID" value="KAK1161928.1"/>
    <property type="molecule type" value="Genomic_DNA"/>
</dbReference>
<evidence type="ECO:0000256" key="6">
    <source>
        <dbReference type="SAM" id="Phobius"/>
    </source>
</evidence>
<protein>
    <submittedName>
        <fullName evidence="10">Adhesion G-protein coupled receptor G1-like</fullName>
    </submittedName>
</protein>